<dbReference type="HOGENOM" id="CLU_871902_0_0_1"/>
<keyword evidence="1" id="KW-0812">Transmembrane</keyword>
<accession>A0A067P0C5</accession>
<dbReference type="EMBL" id="KL198004">
    <property type="protein sequence ID" value="KDQ33629.1"/>
    <property type="molecule type" value="Genomic_DNA"/>
</dbReference>
<protein>
    <submittedName>
        <fullName evidence="2">Uncharacterized protein</fullName>
    </submittedName>
</protein>
<sequence length="319" mass="36164">MAHSASRERLRESVCLSRIRGIEGSWQANERTSGGKFPWLIWNLAQTLISFLAAIILPHPGLAPYSGLAEFAELRPRRLAHRSFVYHTIFSPLDGIFAPFKFEIALHFIDLRTIEAIHSFCMPFAGKWGHCVGLQALGVDEDQAEVHVARDYVDRIQHSSSRDGPENIAIYQNCVEGKVLESLRAEKISVSSIRVFVVVRRLDDLEASTTLAASVFVFMFLTEILIYGFIRKVHVTRAKGTARRDPGQKPYWNCLRLEQEKFAVASCSIWKPWGREVASEGRRTAAERKTWPRCDRRIMASAEHHIDVSQVNLGQYEAA</sequence>
<dbReference type="VEuPathDB" id="FungiDB:PLEOSDRAFT_164304"/>
<feature type="transmembrane region" description="Helical" evidence="1">
    <location>
        <begin position="211"/>
        <end position="230"/>
    </location>
</feature>
<reference evidence="3" key="1">
    <citation type="journal article" date="2014" name="Proc. Natl. Acad. Sci. U.S.A.">
        <title>Extensive sampling of basidiomycete genomes demonstrates inadequacy of the white-rot/brown-rot paradigm for wood decay fungi.</title>
        <authorList>
            <person name="Riley R."/>
            <person name="Salamov A.A."/>
            <person name="Brown D.W."/>
            <person name="Nagy L.G."/>
            <person name="Floudas D."/>
            <person name="Held B.W."/>
            <person name="Levasseur A."/>
            <person name="Lombard V."/>
            <person name="Morin E."/>
            <person name="Otillar R."/>
            <person name="Lindquist E.A."/>
            <person name="Sun H."/>
            <person name="LaButti K.M."/>
            <person name="Schmutz J."/>
            <person name="Jabbour D."/>
            <person name="Luo H."/>
            <person name="Baker S.E."/>
            <person name="Pisabarro A.G."/>
            <person name="Walton J.D."/>
            <person name="Blanchette R.A."/>
            <person name="Henrissat B."/>
            <person name="Martin F."/>
            <person name="Cullen D."/>
            <person name="Hibbett D.S."/>
            <person name="Grigoriev I.V."/>
        </authorList>
    </citation>
    <scope>NUCLEOTIDE SEQUENCE [LARGE SCALE GENOMIC DNA]</scope>
    <source>
        <strain evidence="3">PC15</strain>
    </source>
</reference>
<evidence type="ECO:0000313" key="2">
    <source>
        <dbReference type="EMBL" id="KDQ33629.1"/>
    </source>
</evidence>
<gene>
    <name evidence="2" type="ORF">PLEOSDRAFT_164304</name>
</gene>
<keyword evidence="1" id="KW-1133">Transmembrane helix</keyword>
<evidence type="ECO:0000256" key="1">
    <source>
        <dbReference type="SAM" id="Phobius"/>
    </source>
</evidence>
<dbReference type="InParanoid" id="A0A067P0C5"/>
<dbReference type="Proteomes" id="UP000027073">
    <property type="component" value="Unassembled WGS sequence"/>
</dbReference>
<evidence type="ECO:0000313" key="3">
    <source>
        <dbReference type="Proteomes" id="UP000027073"/>
    </source>
</evidence>
<proteinExistence type="predicted"/>
<dbReference type="AlphaFoldDB" id="A0A067P0C5"/>
<name>A0A067P0C5_PLEO1</name>
<feature type="transmembrane region" description="Helical" evidence="1">
    <location>
        <begin position="39"/>
        <end position="57"/>
    </location>
</feature>
<keyword evidence="1" id="KW-0472">Membrane</keyword>
<organism evidence="2 3">
    <name type="scientific">Pleurotus ostreatus (strain PC15)</name>
    <name type="common">Oyster mushroom</name>
    <dbReference type="NCBI Taxonomy" id="1137138"/>
    <lineage>
        <taxon>Eukaryota</taxon>
        <taxon>Fungi</taxon>
        <taxon>Dikarya</taxon>
        <taxon>Basidiomycota</taxon>
        <taxon>Agaricomycotina</taxon>
        <taxon>Agaricomycetes</taxon>
        <taxon>Agaricomycetidae</taxon>
        <taxon>Agaricales</taxon>
        <taxon>Pleurotineae</taxon>
        <taxon>Pleurotaceae</taxon>
        <taxon>Pleurotus</taxon>
    </lineage>
</organism>